<dbReference type="GO" id="GO:0005525">
    <property type="term" value="F:GTP binding"/>
    <property type="evidence" value="ECO:0007669"/>
    <property type="project" value="UniProtKB-KW"/>
</dbReference>
<dbReference type="CDD" id="cd03713">
    <property type="entry name" value="EFG_mtEFG_C"/>
    <property type="match status" value="1"/>
</dbReference>
<dbReference type="Pfam" id="PF03764">
    <property type="entry name" value="EFG_IV"/>
    <property type="match status" value="1"/>
</dbReference>
<dbReference type="EMBL" id="LAZR01055564">
    <property type="protein sequence ID" value="KKK76087.1"/>
    <property type="molecule type" value="Genomic_DNA"/>
</dbReference>
<proteinExistence type="predicted"/>
<evidence type="ECO:0008006" key="6">
    <source>
        <dbReference type="Google" id="ProtNLM"/>
    </source>
</evidence>
<dbReference type="PANTHER" id="PTHR43261:SF6">
    <property type="entry name" value="ELONGATION FACTOR G-LIKE PROTEIN"/>
    <property type="match status" value="1"/>
</dbReference>
<sequence length="279" mass="30444">CWTFPVALDASGACYSSRNWVREASSRTVALVAFVFSLLRVNSLCRIRVLSVPRTAVSHSGVNEHQSQSRLMFRTGTKSSLSSARTTSLPVEVRAHNINKIKTASLFEALHAQGETLDGYNIHCAINDELHAGAIAGYPMQDIRVSVYDGKHHPVDSKEVAFRAAGKWAFIDAVQKAKPVLLEPMVDMEITVPASFMGDIASDLSGRRGRIQGQDMLPGNMCCVKAQAPLAEVMQYNSQLRSVTGGQGSYTMELSHYEPVPGNVQQHIIAASQKAKDEK</sequence>
<organism evidence="5">
    <name type="scientific">marine sediment metagenome</name>
    <dbReference type="NCBI Taxonomy" id="412755"/>
    <lineage>
        <taxon>unclassified sequences</taxon>
        <taxon>metagenomes</taxon>
        <taxon>ecological metagenomes</taxon>
    </lineage>
</organism>
<dbReference type="Gene3D" id="3.30.70.240">
    <property type="match status" value="1"/>
</dbReference>
<accession>A0A0F8Y3T9</accession>
<dbReference type="SUPFAM" id="SSF54980">
    <property type="entry name" value="EF-G C-terminal domain-like"/>
    <property type="match status" value="1"/>
</dbReference>
<dbReference type="InterPro" id="IPR005517">
    <property type="entry name" value="Transl_elong_EFG/EF2_IV"/>
</dbReference>
<dbReference type="FunFam" id="3.30.70.240:FF:000001">
    <property type="entry name" value="Elongation factor G"/>
    <property type="match status" value="1"/>
</dbReference>
<dbReference type="PANTHER" id="PTHR43261">
    <property type="entry name" value="TRANSLATION ELONGATION FACTOR G-RELATED"/>
    <property type="match status" value="1"/>
</dbReference>
<dbReference type="InterPro" id="IPR020568">
    <property type="entry name" value="Ribosomal_Su5_D2-typ_SF"/>
</dbReference>
<evidence type="ECO:0000259" key="3">
    <source>
        <dbReference type="SMART" id="SM00838"/>
    </source>
</evidence>
<dbReference type="Gene3D" id="3.30.230.10">
    <property type="match status" value="1"/>
</dbReference>
<dbReference type="SMART" id="SM00838">
    <property type="entry name" value="EFG_C"/>
    <property type="match status" value="1"/>
</dbReference>
<dbReference type="InterPro" id="IPR014721">
    <property type="entry name" value="Ribsml_uS5_D2-typ_fold_subgr"/>
</dbReference>
<dbReference type="InterPro" id="IPR000640">
    <property type="entry name" value="EFG_V-like"/>
</dbReference>
<evidence type="ECO:0000259" key="4">
    <source>
        <dbReference type="SMART" id="SM00889"/>
    </source>
</evidence>
<feature type="non-terminal residue" evidence="5">
    <location>
        <position position="1"/>
    </location>
</feature>
<comment type="caution">
    <text evidence="5">The sequence shown here is derived from an EMBL/GenBank/DDBJ whole genome shotgun (WGS) entry which is preliminary data.</text>
</comment>
<keyword evidence="2" id="KW-0342">GTP-binding</keyword>
<dbReference type="Pfam" id="PF00679">
    <property type="entry name" value="EFG_C"/>
    <property type="match status" value="1"/>
</dbReference>
<feature type="domain" description="Translation elongation factor EFG/EF2" evidence="4">
    <location>
        <begin position="82"/>
        <end position="178"/>
    </location>
</feature>
<dbReference type="SUPFAM" id="SSF54211">
    <property type="entry name" value="Ribosomal protein S5 domain 2-like"/>
    <property type="match status" value="1"/>
</dbReference>
<protein>
    <recommendedName>
        <fullName evidence="6">Elongation factor EFG domain-containing protein</fullName>
    </recommendedName>
</protein>
<feature type="domain" description="Elongation factor EFG" evidence="3">
    <location>
        <begin position="180"/>
        <end position="268"/>
    </location>
</feature>
<evidence type="ECO:0000256" key="1">
    <source>
        <dbReference type="ARBA" id="ARBA00022741"/>
    </source>
</evidence>
<keyword evidence="1" id="KW-0547">Nucleotide-binding</keyword>
<dbReference type="SMART" id="SM00889">
    <property type="entry name" value="EFG_IV"/>
    <property type="match status" value="1"/>
</dbReference>
<gene>
    <name evidence="5" type="ORF">LCGC14_2867230</name>
</gene>
<evidence type="ECO:0000313" key="5">
    <source>
        <dbReference type="EMBL" id="KKK76087.1"/>
    </source>
</evidence>
<dbReference type="AlphaFoldDB" id="A0A0F8Y3T9"/>
<dbReference type="InterPro" id="IPR035647">
    <property type="entry name" value="EFG_III/V"/>
</dbReference>
<name>A0A0F8Y3T9_9ZZZZ</name>
<dbReference type="InterPro" id="IPR035649">
    <property type="entry name" value="EFG_V"/>
</dbReference>
<evidence type="ECO:0000256" key="2">
    <source>
        <dbReference type="ARBA" id="ARBA00023134"/>
    </source>
</evidence>
<reference evidence="5" key="1">
    <citation type="journal article" date="2015" name="Nature">
        <title>Complex archaea that bridge the gap between prokaryotes and eukaryotes.</title>
        <authorList>
            <person name="Spang A."/>
            <person name="Saw J.H."/>
            <person name="Jorgensen S.L."/>
            <person name="Zaremba-Niedzwiedzka K."/>
            <person name="Martijn J."/>
            <person name="Lind A.E."/>
            <person name="van Eijk R."/>
            <person name="Schleper C."/>
            <person name="Guy L."/>
            <person name="Ettema T.J."/>
        </authorList>
    </citation>
    <scope>NUCLEOTIDE SEQUENCE</scope>
</reference>
<dbReference type="GO" id="GO:0032790">
    <property type="term" value="P:ribosome disassembly"/>
    <property type="evidence" value="ECO:0007669"/>
    <property type="project" value="TreeGrafter"/>
</dbReference>